<dbReference type="Gene3D" id="1.10.20.10">
    <property type="entry name" value="Histone, subunit A"/>
    <property type="match status" value="1"/>
</dbReference>
<dbReference type="FunFam" id="1.10.20.10:FF:000062">
    <property type="entry name" value="Nuclear transcription factor Y subunit C"/>
    <property type="match status" value="1"/>
</dbReference>
<dbReference type="InterPro" id="IPR050568">
    <property type="entry name" value="Transcr_DNA_Rep_Reg"/>
</dbReference>
<dbReference type="PANTHER" id="PTHR10252">
    <property type="entry name" value="HISTONE-LIKE TRANSCRIPTION FACTOR CCAAT-RELATED"/>
    <property type="match status" value="1"/>
</dbReference>
<evidence type="ECO:0000313" key="8">
    <source>
        <dbReference type="EMBL" id="KAF9764647.1"/>
    </source>
</evidence>
<name>A0A9P6H0G7_9MICR</name>
<keyword evidence="2" id="KW-0805">Transcription regulation</keyword>
<dbReference type="AlphaFoldDB" id="A0A9P6H0G7"/>
<dbReference type="CDD" id="cd22908">
    <property type="entry name" value="HFD_NFYC-like"/>
    <property type="match status" value="1"/>
</dbReference>
<evidence type="ECO:0000259" key="7">
    <source>
        <dbReference type="Pfam" id="PF00808"/>
    </source>
</evidence>
<evidence type="ECO:0000256" key="6">
    <source>
        <dbReference type="ARBA" id="ARBA00038129"/>
    </source>
</evidence>
<evidence type="ECO:0000256" key="4">
    <source>
        <dbReference type="ARBA" id="ARBA00023163"/>
    </source>
</evidence>
<protein>
    <submittedName>
        <fullName evidence="8">Nuclear transcription factor Y subunit C-3</fullName>
    </submittedName>
</protein>
<dbReference type="InterPro" id="IPR009072">
    <property type="entry name" value="Histone-fold"/>
</dbReference>
<dbReference type="EMBL" id="SBJO01000013">
    <property type="protein sequence ID" value="KAF9764647.1"/>
    <property type="molecule type" value="Genomic_DNA"/>
</dbReference>
<dbReference type="InterPro" id="IPR003958">
    <property type="entry name" value="CBFA_NFYB_domain"/>
</dbReference>
<comment type="subcellular location">
    <subcellularLocation>
        <location evidence="1">Nucleus</location>
    </subcellularLocation>
</comment>
<evidence type="ECO:0000256" key="3">
    <source>
        <dbReference type="ARBA" id="ARBA00023125"/>
    </source>
</evidence>
<keyword evidence="4" id="KW-0804">Transcription</keyword>
<organism evidence="8 9">
    <name type="scientific">Nosema granulosis</name>
    <dbReference type="NCBI Taxonomy" id="83296"/>
    <lineage>
        <taxon>Eukaryota</taxon>
        <taxon>Fungi</taxon>
        <taxon>Fungi incertae sedis</taxon>
        <taxon>Microsporidia</taxon>
        <taxon>Nosematidae</taxon>
        <taxon>Nosema</taxon>
    </lineage>
</organism>
<proteinExistence type="inferred from homology"/>
<accession>A0A9P6H0G7</accession>
<keyword evidence="9" id="KW-1185">Reference proteome</keyword>
<dbReference type="GO" id="GO:0000978">
    <property type="term" value="F:RNA polymerase II cis-regulatory region sequence-specific DNA binding"/>
    <property type="evidence" value="ECO:0007669"/>
    <property type="project" value="TreeGrafter"/>
</dbReference>
<dbReference type="SUPFAM" id="SSF47113">
    <property type="entry name" value="Histone-fold"/>
    <property type="match status" value="1"/>
</dbReference>
<feature type="domain" description="Transcription factor CBF/NF-Y/archaeal histone" evidence="7">
    <location>
        <begin position="34"/>
        <end position="97"/>
    </location>
</feature>
<keyword evidence="3" id="KW-0238">DNA-binding</keyword>
<dbReference type="Pfam" id="PF00808">
    <property type="entry name" value="CBFD_NFYB_HMF"/>
    <property type="match status" value="1"/>
</dbReference>
<dbReference type="Proteomes" id="UP000740883">
    <property type="component" value="Unassembled WGS sequence"/>
</dbReference>
<sequence length="231" mass="26938">MREEYDPPEKKIEKFWKTTFRKATEEKMMLKDLTLPLARIKRLMKVEEGVRMVASEVPILFSKIAEKFIEELTFRAWINTEENKRRILQRGDISVAVKTSEMYDFLIYIVPRNDISNAFDRMLSSKMMVENKSMHDRTLFENQQQDRFNLGGSRVGDMHPQQNISHSERTIGLEFPSKSISSLDFNSDRTLEADFPSDGNLSLEFSNEQNSEYSTISRGTSSVLEKPFKDL</sequence>
<dbReference type="PANTHER" id="PTHR10252:SF8">
    <property type="entry name" value="NUCLEAR TRANSCRIPTION FACTOR Y SUBUNIT GAMMA"/>
    <property type="match status" value="1"/>
</dbReference>
<dbReference type="GO" id="GO:0000981">
    <property type="term" value="F:DNA-binding transcription factor activity, RNA polymerase II-specific"/>
    <property type="evidence" value="ECO:0007669"/>
    <property type="project" value="TreeGrafter"/>
</dbReference>
<comment type="similarity">
    <text evidence="6">Belongs to the NFYC/HAP5 subunit family.</text>
</comment>
<dbReference type="OrthoDB" id="1272441at2759"/>
<comment type="caution">
    <text evidence="8">The sequence shown here is derived from an EMBL/GenBank/DDBJ whole genome shotgun (WGS) entry which is preliminary data.</text>
</comment>
<evidence type="ECO:0000256" key="2">
    <source>
        <dbReference type="ARBA" id="ARBA00023015"/>
    </source>
</evidence>
<reference evidence="8 9" key="1">
    <citation type="journal article" date="2020" name="Genome Biol. Evol.">
        <title>Comparative genomics of strictly vertically transmitted, feminizing microsporidia endosymbionts of amphipod crustaceans.</title>
        <authorList>
            <person name="Cormier A."/>
            <person name="Chebbi M.A."/>
            <person name="Giraud I."/>
            <person name="Wattier R."/>
            <person name="Teixeira M."/>
            <person name="Gilbert C."/>
            <person name="Rigaud T."/>
            <person name="Cordaux R."/>
        </authorList>
    </citation>
    <scope>NUCLEOTIDE SEQUENCE [LARGE SCALE GENOMIC DNA]</scope>
    <source>
        <strain evidence="8 9">Ou3-Ou53</strain>
    </source>
</reference>
<gene>
    <name evidence="8" type="primary">NFYC3</name>
    <name evidence="8" type="ORF">NGRA_0379</name>
</gene>
<keyword evidence="5" id="KW-0539">Nucleus</keyword>
<dbReference type="GO" id="GO:0046982">
    <property type="term" value="F:protein heterodimerization activity"/>
    <property type="evidence" value="ECO:0007669"/>
    <property type="project" value="InterPro"/>
</dbReference>
<evidence type="ECO:0000256" key="5">
    <source>
        <dbReference type="ARBA" id="ARBA00023242"/>
    </source>
</evidence>
<evidence type="ECO:0000313" key="9">
    <source>
        <dbReference type="Proteomes" id="UP000740883"/>
    </source>
</evidence>
<evidence type="ECO:0000256" key="1">
    <source>
        <dbReference type="ARBA" id="ARBA00004123"/>
    </source>
</evidence>
<dbReference type="GO" id="GO:0005634">
    <property type="term" value="C:nucleus"/>
    <property type="evidence" value="ECO:0007669"/>
    <property type="project" value="UniProtKB-SubCell"/>
</dbReference>